<feature type="compositionally biased region" description="Polar residues" evidence="1">
    <location>
        <begin position="238"/>
        <end position="249"/>
    </location>
</feature>
<dbReference type="AlphaFoldDB" id="A0A1V6TVN4"/>
<feature type="compositionally biased region" description="Polar residues" evidence="1">
    <location>
        <begin position="316"/>
        <end position="330"/>
    </location>
</feature>
<organism evidence="2 3">
    <name type="scientific">Penicillium steckii</name>
    <dbReference type="NCBI Taxonomy" id="303698"/>
    <lineage>
        <taxon>Eukaryota</taxon>
        <taxon>Fungi</taxon>
        <taxon>Dikarya</taxon>
        <taxon>Ascomycota</taxon>
        <taxon>Pezizomycotina</taxon>
        <taxon>Eurotiomycetes</taxon>
        <taxon>Eurotiomycetidae</taxon>
        <taxon>Eurotiales</taxon>
        <taxon>Aspergillaceae</taxon>
        <taxon>Penicillium</taxon>
    </lineage>
</organism>
<feature type="region of interest" description="Disordered" evidence="1">
    <location>
        <begin position="364"/>
        <end position="440"/>
    </location>
</feature>
<evidence type="ECO:0000313" key="2">
    <source>
        <dbReference type="EMBL" id="OQE30054.1"/>
    </source>
</evidence>
<feature type="compositionally biased region" description="Polar residues" evidence="1">
    <location>
        <begin position="154"/>
        <end position="166"/>
    </location>
</feature>
<feature type="compositionally biased region" description="Basic and acidic residues" evidence="1">
    <location>
        <begin position="364"/>
        <end position="382"/>
    </location>
</feature>
<feature type="region of interest" description="Disordered" evidence="1">
    <location>
        <begin position="300"/>
        <end position="351"/>
    </location>
</feature>
<evidence type="ECO:0000256" key="1">
    <source>
        <dbReference type="SAM" id="MobiDB-lite"/>
    </source>
</evidence>
<feature type="compositionally biased region" description="Acidic residues" evidence="1">
    <location>
        <begin position="250"/>
        <end position="259"/>
    </location>
</feature>
<dbReference type="Proteomes" id="UP000191285">
    <property type="component" value="Unassembled WGS sequence"/>
</dbReference>
<evidence type="ECO:0000313" key="3">
    <source>
        <dbReference type="Proteomes" id="UP000191285"/>
    </source>
</evidence>
<feature type="compositionally biased region" description="Polar residues" evidence="1">
    <location>
        <begin position="398"/>
        <end position="415"/>
    </location>
</feature>
<feature type="compositionally biased region" description="Low complexity" evidence="1">
    <location>
        <begin position="203"/>
        <end position="213"/>
    </location>
</feature>
<sequence length="465" mass="51807">MARAGTHHVRESAFPGRKTRLSTDSTSRPQLKMKMRSASRTSTMEDQWSGDAGLSPSPLDVDSARETAYFPEYSDGSHSSDYKRRSSMRSNKLSTTTPNDPDAAWNLDSNHLVSAPGLNESTERLESRSQKGRPMKPKVHIKPMLRKMSRDEAPSTSIDLSRSSADQEGLGIYMNFERDRRRSESLTGVTYRRTPSGLHHRSTSGTSQLSTGTGSSGGKPAASQYVYPMRPTPRAYTPSLSQSYQTSANDSDEGEDDVLETGSRTPSVMDTHRSHRTSSGPVPRLSLQIEDDSFTRLSGLSQTNISGRPSFGYSRDNGSTLETASPTSRPSLDFVFRNRTRTSTDPVSRAATVQAARQAFEAKEAAKSRRFEKQQIKAEERQSRRHVKRTKSEGPESPATQSGQDLSEKSGSSNTNEKEPQSRPTKSEAQQSASWKSQSKSTWVLFMTWLRTRVFKFRRKLRKVN</sequence>
<reference evidence="3" key="1">
    <citation type="journal article" date="2017" name="Nat. Microbiol.">
        <title>Global analysis of biosynthetic gene clusters reveals vast potential of secondary metabolite production in Penicillium species.</title>
        <authorList>
            <person name="Nielsen J.C."/>
            <person name="Grijseels S."/>
            <person name="Prigent S."/>
            <person name="Ji B."/>
            <person name="Dainat J."/>
            <person name="Nielsen K.F."/>
            <person name="Frisvad J.C."/>
            <person name="Workman M."/>
            <person name="Nielsen J."/>
        </authorList>
    </citation>
    <scope>NUCLEOTIDE SEQUENCE [LARGE SCALE GENOMIC DNA]</scope>
    <source>
        <strain evidence="3">IBT 24891</strain>
    </source>
</reference>
<feature type="region of interest" description="Disordered" evidence="1">
    <location>
        <begin position="1"/>
        <end position="285"/>
    </location>
</feature>
<feature type="compositionally biased region" description="Polar residues" evidence="1">
    <location>
        <begin position="88"/>
        <end position="99"/>
    </location>
</feature>
<dbReference type="EMBL" id="MLKD01000002">
    <property type="protein sequence ID" value="OQE30054.1"/>
    <property type="molecule type" value="Genomic_DNA"/>
</dbReference>
<name>A0A1V6TVN4_9EURO</name>
<feature type="compositionally biased region" description="Basic residues" evidence="1">
    <location>
        <begin position="130"/>
        <end position="147"/>
    </location>
</feature>
<gene>
    <name evidence="2" type="ORF">PENSTE_c002G02060</name>
</gene>
<proteinExistence type="predicted"/>
<dbReference type="OrthoDB" id="5377213at2759"/>
<feature type="compositionally biased region" description="Low complexity" evidence="1">
    <location>
        <begin position="427"/>
        <end position="440"/>
    </location>
</feature>
<protein>
    <submittedName>
        <fullName evidence="2">Uncharacterized protein</fullName>
    </submittedName>
</protein>
<comment type="caution">
    <text evidence="2">The sequence shown here is derived from an EMBL/GenBank/DDBJ whole genome shotgun (WGS) entry which is preliminary data.</text>
</comment>
<keyword evidence="3" id="KW-1185">Reference proteome</keyword>
<accession>A0A1V6TVN4</accession>